<evidence type="ECO:0000313" key="1">
    <source>
        <dbReference type="EMBL" id="VFK55530.1"/>
    </source>
</evidence>
<gene>
    <name evidence="1" type="ORF">BECKTUN1418D_GA0071000_10343</name>
</gene>
<reference evidence="1" key="1">
    <citation type="submission" date="2019-02" db="EMBL/GenBank/DDBJ databases">
        <authorList>
            <person name="Gruber-Vodicka R. H."/>
            <person name="Seah K. B. B."/>
        </authorList>
    </citation>
    <scope>NUCLEOTIDE SEQUENCE</scope>
    <source>
        <strain evidence="1">BECK_BY1</strain>
    </source>
</reference>
<name>A0A450ZP56_9GAMM</name>
<dbReference type="EMBL" id="CAADFX010000034">
    <property type="protein sequence ID" value="VFK55530.1"/>
    <property type="molecule type" value="Genomic_DNA"/>
</dbReference>
<accession>A0A450ZP56</accession>
<dbReference type="AlphaFoldDB" id="A0A450ZP56"/>
<proteinExistence type="predicted"/>
<organism evidence="1">
    <name type="scientific">Candidatus Kentrum sp. TUN</name>
    <dbReference type="NCBI Taxonomy" id="2126343"/>
    <lineage>
        <taxon>Bacteria</taxon>
        <taxon>Pseudomonadati</taxon>
        <taxon>Pseudomonadota</taxon>
        <taxon>Gammaproteobacteria</taxon>
        <taxon>Candidatus Kentrum</taxon>
    </lineage>
</organism>
<protein>
    <submittedName>
        <fullName evidence="1">Uncharacterized protein</fullName>
    </submittedName>
</protein>
<sequence length="39" mass="4285">MSKGIGIRMYRLNMLALRAKAERGALIPGAGCSKLSFFR</sequence>